<feature type="compositionally biased region" description="Low complexity" evidence="1">
    <location>
        <begin position="227"/>
        <end position="240"/>
    </location>
</feature>
<protein>
    <submittedName>
        <fullName evidence="2">AAA domain protein</fullName>
    </submittedName>
</protein>
<sequence length="372" mass="40695">MTTQASGTALGNINFDDLPGVEPDASAPRTAKGPRFDGDTSELPDKACWALQNLVARRYLSKDGQPELWASMIEHRKVLAARLSELDLRLRVFDDLEVAYAEPAPLENPSVYGARVLRREPLGTYASIVALHLAKIARTAHDEHVLVSRDDIHELFANVSHDIDRDEAMLRDRVDEAIKRLSKAEILQRTRDDEHSYTISPVINALMSAQMIEALQRQYEQLQRGGAAPKTPTAQTPPTKKMARPMTTSDAATQQFWLSRLQVINWGVFDGYHSIEFSRRGTLITGSSGSGKSSLLDAISLAFLSSNRRNFNASSDTTAAGSSMGKRTVDKYVRGLWGELKNPGSAPSRCSCAARVGPGRLSPSPTPAPTVG</sequence>
<comment type="caution">
    <text evidence="2">The sequence shown here is derived from an EMBL/GenBank/DDBJ whole genome shotgun (WGS) entry which is preliminary data.</text>
</comment>
<gene>
    <name evidence="2" type="ORF">I543_1674</name>
</gene>
<evidence type="ECO:0000256" key="1">
    <source>
        <dbReference type="SAM" id="MobiDB-lite"/>
    </source>
</evidence>
<evidence type="ECO:0000313" key="2">
    <source>
        <dbReference type="EMBL" id="EUA46017.1"/>
    </source>
</evidence>
<dbReference type="Pfam" id="PF13835">
    <property type="entry name" value="DUF4194"/>
    <property type="match status" value="1"/>
</dbReference>
<organism evidence="2 3">
    <name type="scientific">Mycobacteroides abscessus 21</name>
    <dbReference type="NCBI Taxonomy" id="1299324"/>
    <lineage>
        <taxon>Bacteria</taxon>
        <taxon>Bacillati</taxon>
        <taxon>Actinomycetota</taxon>
        <taxon>Actinomycetes</taxon>
        <taxon>Mycobacteriales</taxon>
        <taxon>Mycobacteriaceae</taxon>
        <taxon>Mycobacteroides</taxon>
        <taxon>Mycobacteroides abscessus</taxon>
    </lineage>
</organism>
<dbReference type="Proteomes" id="UP000020103">
    <property type="component" value="Unassembled WGS sequence"/>
</dbReference>
<dbReference type="SUPFAM" id="SSF52540">
    <property type="entry name" value="P-loop containing nucleoside triphosphate hydrolases"/>
    <property type="match status" value="1"/>
</dbReference>
<reference evidence="2 3" key="1">
    <citation type="submission" date="2013-12" db="EMBL/GenBank/DDBJ databases">
        <authorList>
            <person name="Madinger N."/>
            <person name="Lenaerts A."/>
            <person name="Ordway D."/>
            <person name="DeGroote M.A."/>
            <person name="Parker T."/>
            <person name="Sizemore C."/>
            <person name="Tallon L.J."/>
            <person name="Sadzewicz L.K."/>
            <person name="Sengamalay N."/>
            <person name="Fraser C.M."/>
            <person name="Hine E."/>
            <person name="Shefchek K.A."/>
            <person name="Das S.P."/>
            <person name="Tettelin H."/>
        </authorList>
    </citation>
    <scope>NUCLEOTIDE SEQUENCE [LARGE SCALE GENOMIC DNA]</scope>
    <source>
        <strain evidence="2 3">21</strain>
    </source>
</reference>
<feature type="region of interest" description="Disordered" evidence="1">
    <location>
        <begin position="1"/>
        <end position="40"/>
    </location>
</feature>
<feature type="region of interest" description="Disordered" evidence="1">
    <location>
        <begin position="221"/>
        <end position="244"/>
    </location>
</feature>
<feature type="compositionally biased region" description="Polar residues" evidence="1">
    <location>
        <begin position="1"/>
        <end position="11"/>
    </location>
</feature>
<evidence type="ECO:0000313" key="3">
    <source>
        <dbReference type="Proteomes" id="UP000020103"/>
    </source>
</evidence>
<dbReference type="Gene3D" id="3.40.50.300">
    <property type="entry name" value="P-loop containing nucleotide triphosphate hydrolases"/>
    <property type="match status" value="1"/>
</dbReference>
<name>A0A829Q133_9MYCO</name>
<dbReference type="InterPro" id="IPR025449">
    <property type="entry name" value="JetB"/>
</dbReference>
<dbReference type="InterPro" id="IPR027417">
    <property type="entry name" value="P-loop_NTPase"/>
</dbReference>
<dbReference type="AlphaFoldDB" id="A0A829Q133"/>
<accession>A0A829Q133</accession>
<proteinExistence type="predicted"/>
<dbReference type="EMBL" id="JAOF01000001">
    <property type="protein sequence ID" value="EUA46017.1"/>
    <property type="molecule type" value="Genomic_DNA"/>
</dbReference>
<dbReference type="Pfam" id="PF13555">
    <property type="entry name" value="AAA_29"/>
    <property type="match status" value="1"/>
</dbReference>